<evidence type="ECO:0000313" key="2">
    <source>
        <dbReference type="Proteomes" id="UP001589610"/>
    </source>
</evidence>
<organism evidence="1 2">
    <name type="scientific">Streptosporangium vulgare</name>
    <dbReference type="NCBI Taxonomy" id="46190"/>
    <lineage>
        <taxon>Bacteria</taxon>
        <taxon>Bacillati</taxon>
        <taxon>Actinomycetota</taxon>
        <taxon>Actinomycetes</taxon>
        <taxon>Streptosporangiales</taxon>
        <taxon>Streptosporangiaceae</taxon>
        <taxon>Streptosporangium</taxon>
    </lineage>
</organism>
<dbReference type="Proteomes" id="UP001589610">
    <property type="component" value="Unassembled WGS sequence"/>
</dbReference>
<reference evidence="1 2" key="1">
    <citation type="submission" date="2024-09" db="EMBL/GenBank/DDBJ databases">
        <authorList>
            <person name="Sun Q."/>
            <person name="Mori K."/>
        </authorList>
    </citation>
    <scope>NUCLEOTIDE SEQUENCE [LARGE SCALE GENOMIC DNA]</scope>
    <source>
        <strain evidence="1 2">JCM 3028</strain>
    </source>
</reference>
<evidence type="ECO:0000313" key="1">
    <source>
        <dbReference type="EMBL" id="MFB9679073.1"/>
    </source>
</evidence>
<protein>
    <submittedName>
        <fullName evidence="1">Uncharacterized protein</fullName>
    </submittedName>
</protein>
<keyword evidence="2" id="KW-1185">Reference proteome</keyword>
<name>A0ABV5TIY1_9ACTN</name>
<accession>A0ABV5TIY1</accession>
<feature type="non-terminal residue" evidence="1">
    <location>
        <position position="69"/>
    </location>
</feature>
<comment type="caution">
    <text evidence="1">The sequence shown here is derived from an EMBL/GenBank/DDBJ whole genome shotgun (WGS) entry which is preliminary data.</text>
</comment>
<gene>
    <name evidence="1" type="ORF">ACFFRH_26650</name>
</gene>
<dbReference type="RefSeq" id="WP_386160355.1">
    <property type="nucleotide sequence ID" value="NZ_JBHMBS010000013.1"/>
</dbReference>
<sequence>MLAALAFTGTTSPVGAVVTNDAGGQATDPILWYNSTYGSGGIGTIDTNNNHVTLRTYPTGSFATNWTHV</sequence>
<dbReference type="EMBL" id="JBHMBS010000013">
    <property type="protein sequence ID" value="MFB9679073.1"/>
    <property type="molecule type" value="Genomic_DNA"/>
</dbReference>
<proteinExistence type="predicted"/>